<evidence type="ECO:0000313" key="3">
    <source>
        <dbReference type="Proteomes" id="UP001457898"/>
    </source>
</evidence>
<dbReference type="SMART" id="SM00530">
    <property type="entry name" value="HTH_XRE"/>
    <property type="match status" value="1"/>
</dbReference>
<dbReference type="SUPFAM" id="SSF47413">
    <property type="entry name" value="lambda repressor-like DNA-binding domains"/>
    <property type="match status" value="1"/>
</dbReference>
<dbReference type="Proteomes" id="UP001457898">
    <property type="component" value="Unassembled WGS sequence"/>
</dbReference>
<dbReference type="Pfam" id="PF12844">
    <property type="entry name" value="HTH_19"/>
    <property type="match status" value="1"/>
</dbReference>
<protein>
    <submittedName>
        <fullName evidence="2">Helix-turn-helix transcriptional regulator</fullName>
    </submittedName>
</protein>
<accession>A0ABV1DTQ6</accession>
<dbReference type="EMBL" id="JBBMFP010000020">
    <property type="protein sequence ID" value="MEQ2433143.1"/>
    <property type="molecule type" value="Genomic_DNA"/>
</dbReference>
<gene>
    <name evidence="2" type="ORF">WMO65_19305</name>
</gene>
<dbReference type="RefSeq" id="WP_349064629.1">
    <property type="nucleotide sequence ID" value="NZ_JBBMFP010000020.1"/>
</dbReference>
<evidence type="ECO:0000259" key="1">
    <source>
        <dbReference type="PROSITE" id="PS50943"/>
    </source>
</evidence>
<proteinExistence type="predicted"/>
<comment type="caution">
    <text evidence="2">The sequence shown here is derived from an EMBL/GenBank/DDBJ whole genome shotgun (WGS) entry which is preliminary data.</text>
</comment>
<feature type="domain" description="HTH cro/C1-type" evidence="1">
    <location>
        <begin position="19"/>
        <end position="78"/>
    </location>
</feature>
<dbReference type="InterPro" id="IPR010982">
    <property type="entry name" value="Lambda_DNA-bd_dom_sf"/>
</dbReference>
<organism evidence="2 3">
    <name type="scientific">Blautia caccae</name>
    <dbReference type="NCBI Taxonomy" id="3133175"/>
    <lineage>
        <taxon>Bacteria</taxon>
        <taxon>Bacillati</taxon>
        <taxon>Bacillota</taxon>
        <taxon>Clostridia</taxon>
        <taxon>Lachnospirales</taxon>
        <taxon>Lachnospiraceae</taxon>
        <taxon>Blautia</taxon>
    </lineage>
</organism>
<dbReference type="InterPro" id="IPR001387">
    <property type="entry name" value="Cro/C1-type_HTH"/>
</dbReference>
<dbReference type="CDD" id="cd00093">
    <property type="entry name" value="HTH_XRE"/>
    <property type="match status" value="1"/>
</dbReference>
<sequence>MKIYWNKETNSKNIIGKRVRELRTERNLSQKALAEQLQLCGYDFNDLTILRIEQGTRFVPDYEVVAIADFFKVSLEYLVGRTEKR</sequence>
<dbReference type="PROSITE" id="PS50943">
    <property type="entry name" value="HTH_CROC1"/>
    <property type="match status" value="1"/>
</dbReference>
<name>A0ABV1DTQ6_9FIRM</name>
<dbReference type="Gene3D" id="1.10.260.40">
    <property type="entry name" value="lambda repressor-like DNA-binding domains"/>
    <property type="match status" value="1"/>
</dbReference>
<evidence type="ECO:0000313" key="2">
    <source>
        <dbReference type="EMBL" id="MEQ2433143.1"/>
    </source>
</evidence>
<keyword evidence="3" id="KW-1185">Reference proteome</keyword>
<reference evidence="2 3" key="1">
    <citation type="submission" date="2024-03" db="EMBL/GenBank/DDBJ databases">
        <title>Human intestinal bacterial collection.</title>
        <authorList>
            <person name="Pauvert C."/>
            <person name="Hitch T.C.A."/>
            <person name="Clavel T."/>
        </authorList>
    </citation>
    <scope>NUCLEOTIDE SEQUENCE [LARGE SCALE GENOMIC DNA]</scope>
    <source>
        <strain evidence="2 3">CLA-SR-H028</strain>
    </source>
</reference>